<name>A0A7N0URR6_KALFE</name>
<dbReference type="Proteomes" id="UP000594263">
    <property type="component" value="Unplaced"/>
</dbReference>
<sequence>MGGPKIQSLVSVPFLTYFHSVTNGITVMLKYCGGGEFWKGSRHGFVYCLLTESFSAMVLKGLYLIDF</sequence>
<accession>A0A7N0URR6</accession>
<keyword evidence="2" id="KW-1185">Reference proteome</keyword>
<reference evidence="1" key="1">
    <citation type="submission" date="2021-01" db="UniProtKB">
        <authorList>
            <consortium name="EnsemblPlants"/>
        </authorList>
    </citation>
    <scope>IDENTIFICATION</scope>
</reference>
<protein>
    <submittedName>
        <fullName evidence="1">Uncharacterized protein</fullName>
    </submittedName>
</protein>
<organism evidence="1 2">
    <name type="scientific">Kalanchoe fedtschenkoi</name>
    <name type="common">Lavender scallops</name>
    <name type="synonym">South American air plant</name>
    <dbReference type="NCBI Taxonomy" id="63787"/>
    <lineage>
        <taxon>Eukaryota</taxon>
        <taxon>Viridiplantae</taxon>
        <taxon>Streptophyta</taxon>
        <taxon>Embryophyta</taxon>
        <taxon>Tracheophyta</taxon>
        <taxon>Spermatophyta</taxon>
        <taxon>Magnoliopsida</taxon>
        <taxon>eudicotyledons</taxon>
        <taxon>Gunneridae</taxon>
        <taxon>Pentapetalae</taxon>
        <taxon>Saxifragales</taxon>
        <taxon>Crassulaceae</taxon>
        <taxon>Kalanchoe</taxon>
    </lineage>
</organism>
<dbReference type="AlphaFoldDB" id="A0A7N0URR6"/>
<proteinExistence type="predicted"/>
<dbReference type="EnsemblPlants" id="Kaladp0080s0065.1.v1.1">
    <property type="protein sequence ID" value="Kaladp0080s0065.1.v1.1.CDS.1"/>
    <property type="gene ID" value="Kaladp0080s0065.v1.1"/>
</dbReference>
<evidence type="ECO:0000313" key="2">
    <source>
        <dbReference type="Proteomes" id="UP000594263"/>
    </source>
</evidence>
<dbReference type="Gramene" id="Kaladp0080s0065.1.v1.1">
    <property type="protein sequence ID" value="Kaladp0080s0065.1.v1.1.CDS.1"/>
    <property type="gene ID" value="Kaladp0080s0065.v1.1"/>
</dbReference>
<evidence type="ECO:0000313" key="1">
    <source>
        <dbReference type="EnsemblPlants" id="Kaladp0080s0065.1.v1.1.CDS.1"/>
    </source>
</evidence>